<reference evidence="5 6" key="1">
    <citation type="submission" date="2016-07" db="EMBL/GenBank/DDBJ databases">
        <title>Pervasive Adenine N6-methylation of Active Genes in Fungi.</title>
        <authorList>
            <consortium name="DOE Joint Genome Institute"/>
            <person name="Mondo S.J."/>
            <person name="Dannebaum R.O."/>
            <person name="Kuo R.C."/>
            <person name="Labutti K."/>
            <person name="Haridas S."/>
            <person name="Kuo A."/>
            <person name="Salamov A."/>
            <person name="Ahrendt S.R."/>
            <person name="Lipzen A."/>
            <person name="Sullivan W."/>
            <person name="Andreopoulos W.B."/>
            <person name="Clum A."/>
            <person name="Lindquist E."/>
            <person name="Daum C."/>
            <person name="Ramamoorthy G.K."/>
            <person name="Gryganskyi A."/>
            <person name="Culley D."/>
            <person name="Magnuson J.K."/>
            <person name="James T.Y."/>
            <person name="O'Malley M.A."/>
            <person name="Stajich J.E."/>
            <person name="Spatafora J.W."/>
            <person name="Visel A."/>
            <person name="Grigoriev I.V."/>
        </authorList>
    </citation>
    <scope>NUCLEOTIDE SEQUENCE [LARGE SCALE GENOMIC DNA]</scope>
    <source>
        <strain evidence="5 6">JEL800</strain>
    </source>
</reference>
<proteinExistence type="predicted"/>
<dbReference type="GO" id="GO:0005868">
    <property type="term" value="C:cytoplasmic dynein complex"/>
    <property type="evidence" value="ECO:0007669"/>
    <property type="project" value="TreeGrafter"/>
</dbReference>
<comment type="subcellular location">
    <subcellularLocation>
        <location evidence="1">Cytoplasm</location>
    </subcellularLocation>
</comment>
<dbReference type="GO" id="GO:0045504">
    <property type="term" value="F:dynein heavy chain binding"/>
    <property type="evidence" value="ECO:0007669"/>
    <property type="project" value="TreeGrafter"/>
</dbReference>
<dbReference type="InterPro" id="IPR036322">
    <property type="entry name" value="WD40_repeat_dom_sf"/>
</dbReference>
<dbReference type="GO" id="GO:0097014">
    <property type="term" value="C:ciliary plasm"/>
    <property type="evidence" value="ECO:0007669"/>
    <property type="project" value="TreeGrafter"/>
</dbReference>
<evidence type="ECO:0000256" key="3">
    <source>
        <dbReference type="ARBA" id="ARBA00022574"/>
    </source>
</evidence>
<dbReference type="InterPro" id="IPR050687">
    <property type="entry name" value="Dynein_IC"/>
</dbReference>
<dbReference type="STRING" id="329046.A0A1Y2C1L9"/>
<name>A0A1Y2C1L9_9FUNG</name>
<evidence type="ECO:0000256" key="2">
    <source>
        <dbReference type="ARBA" id="ARBA00022490"/>
    </source>
</evidence>
<gene>
    <name evidence="5" type="ORF">BCR33DRAFT_852392</name>
</gene>
<evidence type="ECO:0000313" key="5">
    <source>
        <dbReference type="EMBL" id="ORY40911.1"/>
    </source>
</evidence>
<accession>A0A1Y2C1L9</accession>
<comment type="caution">
    <text evidence="5">The sequence shown here is derived from an EMBL/GenBank/DDBJ whole genome shotgun (WGS) entry which is preliminary data.</text>
</comment>
<dbReference type="SMART" id="SM00320">
    <property type="entry name" value="WD40"/>
    <property type="match status" value="5"/>
</dbReference>
<dbReference type="InterPro" id="IPR015943">
    <property type="entry name" value="WD40/YVTN_repeat-like_dom_sf"/>
</dbReference>
<dbReference type="GO" id="GO:0042073">
    <property type="term" value="P:intraciliary transport"/>
    <property type="evidence" value="ECO:0007669"/>
    <property type="project" value="TreeGrafter"/>
</dbReference>
<dbReference type="Pfam" id="PF00400">
    <property type="entry name" value="WD40"/>
    <property type="match status" value="3"/>
</dbReference>
<dbReference type="SUPFAM" id="SSF50978">
    <property type="entry name" value="WD40 repeat-like"/>
    <property type="match status" value="1"/>
</dbReference>
<dbReference type="PANTHER" id="PTHR12442:SF26">
    <property type="entry name" value="CYTOPLASMIC DYNEIN 2 INTERMEDIATE CHAIN 2"/>
    <property type="match status" value="1"/>
</dbReference>
<evidence type="ECO:0000256" key="1">
    <source>
        <dbReference type="ARBA" id="ARBA00004496"/>
    </source>
</evidence>
<dbReference type="Gene3D" id="2.130.10.10">
    <property type="entry name" value="YVTN repeat-like/Quinoprotein amine dehydrogenase"/>
    <property type="match status" value="2"/>
</dbReference>
<dbReference type="PANTHER" id="PTHR12442">
    <property type="entry name" value="DYNEIN INTERMEDIATE CHAIN"/>
    <property type="match status" value="1"/>
</dbReference>
<evidence type="ECO:0000256" key="4">
    <source>
        <dbReference type="ARBA" id="ARBA00022737"/>
    </source>
</evidence>
<protein>
    <submittedName>
        <fullName evidence="5">WD40 repeat-like protein</fullName>
    </submittedName>
</protein>
<dbReference type="InterPro" id="IPR001680">
    <property type="entry name" value="WD40_rpt"/>
</dbReference>
<keyword evidence="6" id="KW-1185">Reference proteome</keyword>
<keyword evidence="2" id="KW-0963">Cytoplasm</keyword>
<organism evidence="5 6">
    <name type="scientific">Rhizoclosmatium globosum</name>
    <dbReference type="NCBI Taxonomy" id="329046"/>
    <lineage>
        <taxon>Eukaryota</taxon>
        <taxon>Fungi</taxon>
        <taxon>Fungi incertae sedis</taxon>
        <taxon>Chytridiomycota</taxon>
        <taxon>Chytridiomycota incertae sedis</taxon>
        <taxon>Chytridiomycetes</taxon>
        <taxon>Chytridiales</taxon>
        <taxon>Chytriomycetaceae</taxon>
        <taxon>Rhizoclosmatium</taxon>
    </lineage>
</organism>
<keyword evidence="3" id="KW-0853">WD repeat</keyword>
<dbReference type="OrthoDB" id="366230at2759"/>
<dbReference type="GO" id="GO:0045503">
    <property type="term" value="F:dynein light chain binding"/>
    <property type="evidence" value="ECO:0007669"/>
    <property type="project" value="TreeGrafter"/>
</dbReference>
<dbReference type="AlphaFoldDB" id="A0A1Y2C1L9"/>
<keyword evidence="4" id="KW-0677">Repeat</keyword>
<sequence length="533" mass="58509">MFVDVVPKPVNAPSTWRSSTRATGFANDATQTDRITFEDHGGMSVRHAEKEIQTDDTRQRSLKLLQKYNHESLMAFLSRTESIMSAELMKNIKSTAFDGYSVRWDDSVDTVSCLHTLSHAQREEDLSCIQIAWNKTGTMIGVAYGHKDHDSWCTHKGHFCAWSLTVRSLTPETASFAVETTTCLTSIAFHPESPNIVAGGTFQGEVLVWNMNERDDPLVMTSRVNEWSHQDPVVRVYWSPGQRIQQYDLVSTGTDGRILLWSPHSHDLKLNKPKCGAHLSTVNIPQQALSTFENKKSFTLDTPIGVTCITGFKEDPASFVVGTEPGFVFKCSLAAAPGFNEAGNAGAKKGDKDVKLTFVNAIQAAFTPIPHVGVVTGLSTSPFMRDLVLSCGNDGVIRMLHKIKTKGIIATWQPSTTCSPLTSIAFSPHKATVFAVGSVDGMLYFYNLAQNKHLPVLSLPATSKTTTNTKHVSPITDLAFNPANPGIVAVADADGYLRIFKIISSLYECDGREEAILNRVLFYRGSGKIEDAE</sequence>
<dbReference type="Proteomes" id="UP000193642">
    <property type="component" value="Unassembled WGS sequence"/>
</dbReference>
<dbReference type="EMBL" id="MCGO01000033">
    <property type="protein sequence ID" value="ORY40911.1"/>
    <property type="molecule type" value="Genomic_DNA"/>
</dbReference>
<evidence type="ECO:0000313" key="6">
    <source>
        <dbReference type="Proteomes" id="UP000193642"/>
    </source>
</evidence>